<comment type="caution">
    <text evidence="1">The sequence shown here is derived from an EMBL/GenBank/DDBJ whole genome shotgun (WGS) entry which is preliminary data.</text>
</comment>
<dbReference type="OrthoDB" id="1431309at2"/>
<dbReference type="RefSeq" id="WP_140996009.1">
    <property type="nucleotide sequence ID" value="NZ_VDCZ01000001.1"/>
</dbReference>
<gene>
    <name evidence="1" type="ORF">GOQ30_00235</name>
</gene>
<accession>A0A6I4IDF7</accession>
<protein>
    <submittedName>
        <fullName evidence="1">Uncharacterized protein</fullName>
    </submittedName>
</protein>
<dbReference type="EMBL" id="WQLW01000001">
    <property type="protein sequence ID" value="MVO07585.1"/>
    <property type="molecule type" value="Genomic_DNA"/>
</dbReference>
<keyword evidence="2" id="KW-1185">Reference proteome</keyword>
<organism evidence="1 2">
    <name type="scientific">Flavobacterium profundi</name>
    <dbReference type="NCBI Taxonomy" id="1774945"/>
    <lineage>
        <taxon>Bacteria</taxon>
        <taxon>Pseudomonadati</taxon>
        <taxon>Bacteroidota</taxon>
        <taxon>Flavobacteriia</taxon>
        <taxon>Flavobacteriales</taxon>
        <taxon>Flavobacteriaceae</taxon>
        <taxon>Flavobacterium</taxon>
    </lineage>
</organism>
<reference evidence="2" key="1">
    <citation type="submission" date="2019-05" db="EMBL/GenBank/DDBJ databases">
        <title>Flavobacterium profundi sp. nov., isolated from a deep-sea seamount.</title>
        <authorList>
            <person name="Zhang D.-C."/>
        </authorList>
    </citation>
    <scope>NUCLEOTIDE SEQUENCE [LARGE SCALE GENOMIC DNA]</scope>
    <source>
        <strain evidence="2">TP390</strain>
    </source>
</reference>
<dbReference type="Proteomes" id="UP000431264">
    <property type="component" value="Unassembled WGS sequence"/>
</dbReference>
<evidence type="ECO:0000313" key="2">
    <source>
        <dbReference type="Proteomes" id="UP000431264"/>
    </source>
</evidence>
<sequence length="229" mass="27070">MGLLVLLACKEKATLYVTNDKYSNSNENYEEIDTVLEKNDPIRLDLSKQQLFIDTTKTSQFFQSYYNWNPNLQHENFSYFLKEITKKFPLQKQDITNFPRKWITIEKLNGDFLIYRPCNGNTESFVITDEALYFFRQLEPEAALLHRVVTSNDTIFNATLLTLSDKNTVIQSHFSIQPSGMKDVYQLKYNHDAIVEEKYIIPMDKVIHFNLIVNHCPEDMVREYDNFDY</sequence>
<name>A0A6I4IDF7_9FLAO</name>
<dbReference type="AlphaFoldDB" id="A0A6I4IDF7"/>
<evidence type="ECO:0000313" key="1">
    <source>
        <dbReference type="EMBL" id="MVO07585.1"/>
    </source>
</evidence>
<proteinExistence type="predicted"/>